<accession>A0A914W9U9</accession>
<reference evidence="2" key="1">
    <citation type="submission" date="2022-11" db="UniProtKB">
        <authorList>
            <consortium name="WormBaseParasite"/>
        </authorList>
    </citation>
    <scope>IDENTIFICATION</scope>
</reference>
<evidence type="ECO:0000313" key="1">
    <source>
        <dbReference type="Proteomes" id="UP000887566"/>
    </source>
</evidence>
<dbReference type="AlphaFoldDB" id="A0A914W9U9"/>
<proteinExistence type="predicted"/>
<evidence type="ECO:0000313" key="2">
    <source>
        <dbReference type="WBParaSite" id="PSAMB.scaffold341size55839.g4839.t1"/>
    </source>
</evidence>
<name>A0A914W9U9_9BILA</name>
<protein>
    <submittedName>
        <fullName evidence="2">Uncharacterized protein</fullName>
    </submittedName>
</protein>
<sequence length="98" mass="10810">MSGPSSGDQGTLRPRGEPIEFRSWGDFAPSAPRVHSRAALFSPATLEQPAAAPDWLLASHPPNRLLLVRPATSLTRARCQFITILRSLCHPMCREKLH</sequence>
<dbReference type="Proteomes" id="UP000887566">
    <property type="component" value="Unplaced"/>
</dbReference>
<organism evidence="1 2">
    <name type="scientific">Plectus sambesii</name>
    <dbReference type="NCBI Taxonomy" id="2011161"/>
    <lineage>
        <taxon>Eukaryota</taxon>
        <taxon>Metazoa</taxon>
        <taxon>Ecdysozoa</taxon>
        <taxon>Nematoda</taxon>
        <taxon>Chromadorea</taxon>
        <taxon>Plectida</taxon>
        <taxon>Plectina</taxon>
        <taxon>Plectoidea</taxon>
        <taxon>Plectidae</taxon>
        <taxon>Plectus</taxon>
    </lineage>
</organism>
<keyword evidence="1" id="KW-1185">Reference proteome</keyword>
<dbReference type="WBParaSite" id="PSAMB.scaffold341size55839.g4839.t1">
    <property type="protein sequence ID" value="PSAMB.scaffold341size55839.g4839.t1"/>
    <property type="gene ID" value="PSAMB.scaffold341size55839.g4839"/>
</dbReference>